<protein>
    <recommendedName>
        <fullName evidence="4">DUF3606 domain-containing protein</fullName>
    </recommendedName>
</protein>
<accession>A0A2G9C401</accession>
<dbReference type="Pfam" id="PF12244">
    <property type="entry name" value="DUF3606"/>
    <property type="match status" value="1"/>
</dbReference>
<dbReference type="AlphaFoldDB" id="A0A2G9C401"/>
<dbReference type="Proteomes" id="UP000231501">
    <property type="component" value="Unassembled WGS sequence"/>
</dbReference>
<feature type="region of interest" description="Disordered" evidence="1">
    <location>
        <begin position="1"/>
        <end position="20"/>
    </location>
</feature>
<proteinExistence type="predicted"/>
<sequence>MSEEASFAAPSGDLGPLVDVGDPQQVEAWARKLDVSPQQIREAVAAVGTSAANVEEYLKGTRATTNADKTSSAGTN</sequence>
<evidence type="ECO:0000313" key="3">
    <source>
        <dbReference type="Proteomes" id="UP000231501"/>
    </source>
</evidence>
<name>A0A2G9C401_9BURK</name>
<dbReference type="InterPro" id="IPR022037">
    <property type="entry name" value="DUF3606"/>
</dbReference>
<evidence type="ECO:0000256" key="1">
    <source>
        <dbReference type="SAM" id="MobiDB-lite"/>
    </source>
</evidence>
<evidence type="ECO:0000313" key="2">
    <source>
        <dbReference type="EMBL" id="PIM51171.1"/>
    </source>
</evidence>
<dbReference type="EMBL" id="PEOG01000077">
    <property type="protein sequence ID" value="PIM51171.1"/>
    <property type="molecule type" value="Genomic_DNA"/>
</dbReference>
<keyword evidence="3" id="KW-1185">Reference proteome</keyword>
<dbReference type="OrthoDB" id="8859054at2"/>
<reference evidence="2 3" key="1">
    <citation type="submission" date="2017-11" db="EMBL/GenBank/DDBJ databases">
        <title>Draft genome sequence of Mitsuaria sp. HWN-4.</title>
        <authorList>
            <person name="Gundlapally S.R."/>
        </authorList>
    </citation>
    <scope>NUCLEOTIDE SEQUENCE [LARGE SCALE GENOMIC DNA]</scope>
    <source>
        <strain evidence="2 3">HWN-4</strain>
    </source>
</reference>
<gene>
    <name evidence="2" type="ORF">CS062_21220</name>
</gene>
<evidence type="ECO:0008006" key="4">
    <source>
        <dbReference type="Google" id="ProtNLM"/>
    </source>
</evidence>
<organism evidence="2 3">
    <name type="scientific">Roseateles chitinivorans</name>
    <dbReference type="NCBI Taxonomy" id="2917965"/>
    <lineage>
        <taxon>Bacteria</taxon>
        <taxon>Pseudomonadati</taxon>
        <taxon>Pseudomonadota</taxon>
        <taxon>Betaproteobacteria</taxon>
        <taxon>Burkholderiales</taxon>
        <taxon>Sphaerotilaceae</taxon>
        <taxon>Roseateles</taxon>
    </lineage>
</organism>
<comment type="caution">
    <text evidence="2">The sequence shown here is derived from an EMBL/GenBank/DDBJ whole genome shotgun (WGS) entry which is preliminary data.</text>
</comment>